<feature type="domain" description="mRNA capping enzyme adenylation" evidence="1">
    <location>
        <begin position="25"/>
        <end position="70"/>
    </location>
</feature>
<dbReference type="Proteomes" id="UP000815325">
    <property type="component" value="Unassembled WGS sequence"/>
</dbReference>
<evidence type="ECO:0000259" key="1">
    <source>
        <dbReference type="Pfam" id="PF01331"/>
    </source>
</evidence>
<dbReference type="Pfam" id="PF01331">
    <property type="entry name" value="mRNA_cap_enzyme"/>
    <property type="match status" value="1"/>
</dbReference>
<dbReference type="Gene3D" id="3.30.470.30">
    <property type="entry name" value="DNA ligase/mRNA capping enzyme"/>
    <property type="match status" value="1"/>
</dbReference>
<proteinExistence type="predicted"/>
<dbReference type="SUPFAM" id="SSF56091">
    <property type="entry name" value="DNA ligase/mRNA capping enzyme, catalytic domain"/>
    <property type="match status" value="1"/>
</dbReference>
<dbReference type="PANTHER" id="PTHR10367:SF17">
    <property type="entry name" value="MRNA-CAPPING ENZYME"/>
    <property type="match status" value="1"/>
</dbReference>
<name>A0ABQ7H2K0_DUNSA</name>
<dbReference type="PANTHER" id="PTHR10367">
    <property type="entry name" value="MRNA-CAPPING ENZYME"/>
    <property type="match status" value="1"/>
</dbReference>
<comment type="caution">
    <text evidence="2">The sequence shown here is derived from an EMBL/GenBank/DDBJ whole genome shotgun (WGS) entry which is preliminary data.</text>
</comment>
<reference evidence="2" key="1">
    <citation type="submission" date="2017-08" db="EMBL/GenBank/DDBJ databases">
        <authorList>
            <person name="Polle J.E."/>
            <person name="Barry K."/>
            <person name="Cushman J."/>
            <person name="Schmutz J."/>
            <person name="Tran D."/>
            <person name="Hathwaick L.T."/>
            <person name="Yim W.C."/>
            <person name="Jenkins J."/>
            <person name="Mckie-Krisberg Z.M."/>
            <person name="Prochnik S."/>
            <person name="Lindquist E."/>
            <person name="Dockter R.B."/>
            <person name="Adam C."/>
            <person name="Molina H."/>
            <person name="Bunkerborg J."/>
            <person name="Jin E."/>
            <person name="Buchheim M."/>
            <person name="Magnuson J."/>
        </authorList>
    </citation>
    <scope>NUCLEOTIDE SEQUENCE</scope>
    <source>
        <strain evidence="2">CCAP 19/18</strain>
    </source>
</reference>
<sequence length="151" mass="17068">MQTHVSTSLQLLRCANKHRTIPFCRYWVSWKADGTRYLLLILNQGCYLINREFKVVRLQMRFPTPQKPSKAKVYPVSVKLATMRKMIGGSVSDNFNLSVCRLQLLSVLAHPLGLGCGVQLYACIRIGSSAICKFQRMPNYGLNLSVTTDTL</sequence>
<dbReference type="InterPro" id="IPR051029">
    <property type="entry name" value="mRNA_Capping_Enz/RNA_Phosphat"/>
</dbReference>
<evidence type="ECO:0000313" key="3">
    <source>
        <dbReference type="Proteomes" id="UP000815325"/>
    </source>
</evidence>
<organism evidence="2 3">
    <name type="scientific">Dunaliella salina</name>
    <name type="common">Green alga</name>
    <name type="synonym">Protococcus salinus</name>
    <dbReference type="NCBI Taxonomy" id="3046"/>
    <lineage>
        <taxon>Eukaryota</taxon>
        <taxon>Viridiplantae</taxon>
        <taxon>Chlorophyta</taxon>
        <taxon>core chlorophytes</taxon>
        <taxon>Chlorophyceae</taxon>
        <taxon>CS clade</taxon>
        <taxon>Chlamydomonadales</taxon>
        <taxon>Dunaliellaceae</taxon>
        <taxon>Dunaliella</taxon>
    </lineage>
</organism>
<protein>
    <recommendedName>
        <fullName evidence="1">mRNA capping enzyme adenylation domain-containing protein</fullName>
    </recommendedName>
</protein>
<dbReference type="EMBL" id="MU069495">
    <property type="protein sequence ID" value="KAF5841083.1"/>
    <property type="molecule type" value="Genomic_DNA"/>
</dbReference>
<accession>A0ABQ7H2K0</accession>
<dbReference type="InterPro" id="IPR001339">
    <property type="entry name" value="mRNA_cap_enzyme_adenylation"/>
</dbReference>
<gene>
    <name evidence="2" type="ORF">DUNSADRAFT_14482</name>
</gene>
<keyword evidence="3" id="KW-1185">Reference proteome</keyword>
<evidence type="ECO:0000313" key="2">
    <source>
        <dbReference type="EMBL" id="KAF5841083.1"/>
    </source>
</evidence>